<keyword evidence="7" id="KW-0999">Mitochondrion inner membrane</keyword>
<dbReference type="InParanoid" id="A0A067RC26"/>
<comment type="subcellular location">
    <subcellularLocation>
        <location evidence="2">Mitochondrion inner membrane</location>
        <topology evidence="2">Peripheral membrane protein</topology>
        <orientation evidence="2">Matrix side</orientation>
    </subcellularLocation>
</comment>
<evidence type="ECO:0000256" key="3">
    <source>
        <dbReference type="ARBA" id="ARBA00010261"/>
    </source>
</evidence>
<dbReference type="InterPro" id="IPR006806">
    <property type="entry name" value="NDUFA5"/>
</dbReference>
<evidence type="ECO:0000256" key="4">
    <source>
        <dbReference type="ARBA" id="ARBA00011533"/>
    </source>
</evidence>
<keyword evidence="9" id="KW-0496">Mitochondrion</keyword>
<proteinExistence type="inferred from homology"/>
<evidence type="ECO:0000256" key="10">
    <source>
        <dbReference type="ARBA" id="ARBA00023136"/>
    </source>
</evidence>
<keyword evidence="5" id="KW-0813">Transport</keyword>
<evidence type="ECO:0000256" key="2">
    <source>
        <dbReference type="ARBA" id="ARBA00004443"/>
    </source>
</evidence>
<protein>
    <submittedName>
        <fullName evidence="11">NADH dehydrogenase [ubiquinone] 1 alpha subcomplex subunit 5</fullName>
    </submittedName>
</protein>
<dbReference type="EMBL" id="KK852744">
    <property type="protein sequence ID" value="KDR17347.1"/>
    <property type="molecule type" value="Genomic_DNA"/>
</dbReference>
<keyword evidence="12" id="KW-1185">Reference proteome</keyword>
<dbReference type="PANTHER" id="PTHR12653:SF0">
    <property type="entry name" value="NADH DEHYDROGENASE [UBIQUINONE] 1 ALPHA SUBCOMPLEX SUBUNIT 5"/>
    <property type="match status" value="1"/>
</dbReference>
<dbReference type="AlphaFoldDB" id="A0A067RC26"/>
<dbReference type="OMA" id="ENQWKWP"/>
<keyword evidence="11" id="KW-0830">Ubiquinone</keyword>
<keyword evidence="6" id="KW-0679">Respiratory chain</keyword>
<evidence type="ECO:0000256" key="7">
    <source>
        <dbReference type="ARBA" id="ARBA00022792"/>
    </source>
</evidence>
<keyword evidence="8" id="KW-0249">Electron transport</keyword>
<evidence type="ECO:0000256" key="6">
    <source>
        <dbReference type="ARBA" id="ARBA00022660"/>
    </source>
</evidence>
<dbReference type="Pfam" id="PF04716">
    <property type="entry name" value="ETC_C1_NDUFA5"/>
    <property type="match status" value="1"/>
</dbReference>
<comment type="similarity">
    <text evidence="3">Belongs to the complex I NDUFA5 subunit family.</text>
</comment>
<evidence type="ECO:0000313" key="12">
    <source>
        <dbReference type="Proteomes" id="UP000027135"/>
    </source>
</evidence>
<evidence type="ECO:0000256" key="1">
    <source>
        <dbReference type="ARBA" id="ARBA00003195"/>
    </source>
</evidence>
<accession>A0A067RC26</accession>
<evidence type="ECO:0000256" key="9">
    <source>
        <dbReference type="ARBA" id="ARBA00023128"/>
    </source>
</evidence>
<name>A0A067RC26_ZOONE</name>
<reference evidence="11 12" key="1">
    <citation type="journal article" date="2014" name="Nat. Commun.">
        <title>Molecular traces of alternative social organization in a termite genome.</title>
        <authorList>
            <person name="Terrapon N."/>
            <person name="Li C."/>
            <person name="Robertson H.M."/>
            <person name="Ji L."/>
            <person name="Meng X."/>
            <person name="Booth W."/>
            <person name="Chen Z."/>
            <person name="Childers C.P."/>
            <person name="Glastad K.M."/>
            <person name="Gokhale K."/>
            <person name="Gowin J."/>
            <person name="Gronenberg W."/>
            <person name="Hermansen R.A."/>
            <person name="Hu H."/>
            <person name="Hunt B.G."/>
            <person name="Huylmans A.K."/>
            <person name="Khalil S.M."/>
            <person name="Mitchell R.D."/>
            <person name="Munoz-Torres M.C."/>
            <person name="Mustard J.A."/>
            <person name="Pan H."/>
            <person name="Reese J.T."/>
            <person name="Scharf M.E."/>
            <person name="Sun F."/>
            <person name="Vogel H."/>
            <person name="Xiao J."/>
            <person name="Yang W."/>
            <person name="Yang Z."/>
            <person name="Yang Z."/>
            <person name="Zhou J."/>
            <person name="Zhu J."/>
            <person name="Brent C.S."/>
            <person name="Elsik C.G."/>
            <person name="Goodisman M.A."/>
            <person name="Liberles D.A."/>
            <person name="Roe R.M."/>
            <person name="Vargo E.L."/>
            <person name="Vilcinskas A."/>
            <person name="Wang J."/>
            <person name="Bornberg-Bauer E."/>
            <person name="Korb J."/>
            <person name="Zhang G."/>
            <person name="Liebig J."/>
        </authorList>
    </citation>
    <scope>NUCLEOTIDE SEQUENCE [LARGE SCALE GENOMIC DNA]</scope>
    <source>
        <tissue evidence="11">Whole organism</tissue>
    </source>
</reference>
<comment type="subunit">
    <text evidence="4">Complex I is composed of 45 different subunits.</text>
</comment>
<dbReference type="OrthoDB" id="286811at2759"/>
<comment type="function">
    <text evidence="1">Accessory subunit of the mitochondrial membrane respiratory chain NADH dehydrogenase (Complex I), that is believed not to be involved in catalysis. Complex I functions in the transfer of electrons from NADH to the respiratory chain. The immediate electron acceptor for the enzyme is believed to be ubiquinone.</text>
</comment>
<evidence type="ECO:0000256" key="5">
    <source>
        <dbReference type="ARBA" id="ARBA00022448"/>
    </source>
</evidence>
<dbReference type="Proteomes" id="UP000027135">
    <property type="component" value="Unassembled WGS sequence"/>
</dbReference>
<organism evidence="11 12">
    <name type="scientific">Zootermopsis nevadensis</name>
    <name type="common">Dampwood termite</name>
    <dbReference type="NCBI Taxonomy" id="136037"/>
    <lineage>
        <taxon>Eukaryota</taxon>
        <taxon>Metazoa</taxon>
        <taxon>Ecdysozoa</taxon>
        <taxon>Arthropoda</taxon>
        <taxon>Hexapoda</taxon>
        <taxon>Insecta</taxon>
        <taxon>Pterygota</taxon>
        <taxon>Neoptera</taxon>
        <taxon>Polyneoptera</taxon>
        <taxon>Dictyoptera</taxon>
        <taxon>Blattodea</taxon>
        <taxon>Blattoidea</taxon>
        <taxon>Termitoidae</taxon>
        <taxon>Termopsidae</taxon>
        <taxon>Zootermopsis</taxon>
    </lineage>
</organism>
<dbReference type="GO" id="GO:0022904">
    <property type="term" value="P:respiratory electron transport chain"/>
    <property type="evidence" value="ECO:0007669"/>
    <property type="project" value="InterPro"/>
</dbReference>
<dbReference type="eggNOG" id="KOG3365">
    <property type="taxonomic scope" value="Eukaryota"/>
</dbReference>
<dbReference type="STRING" id="136037.A0A067RC26"/>
<dbReference type="PANTHER" id="PTHR12653">
    <property type="entry name" value="NADH-UBIQUINONE OXIDOREDUCTASE 13 KD-B SUBUNIT"/>
    <property type="match status" value="1"/>
</dbReference>
<dbReference type="GO" id="GO:0005743">
    <property type="term" value="C:mitochondrial inner membrane"/>
    <property type="evidence" value="ECO:0007669"/>
    <property type="project" value="UniProtKB-SubCell"/>
</dbReference>
<sequence>MASGVLKQTTGLTGLAVVANPHHLLSVLYGKILRTIQKMPSSAAYRNYTEEIIKVRAEIVKNTSDVKELERKIGCGQAEELIQQAENELVLARKMLTWKPWEPLITKPLPNQWAWPCTK</sequence>
<evidence type="ECO:0000256" key="8">
    <source>
        <dbReference type="ARBA" id="ARBA00022982"/>
    </source>
</evidence>
<keyword evidence="10" id="KW-0472">Membrane</keyword>
<gene>
    <name evidence="11" type="ORF">L798_08548</name>
</gene>
<dbReference type="FunCoup" id="A0A067RC26">
    <property type="interactions" value="1146"/>
</dbReference>
<evidence type="ECO:0000313" key="11">
    <source>
        <dbReference type="EMBL" id="KDR17347.1"/>
    </source>
</evidence>